<protein>
    <submittedName>
        <fullName evidence="2">Insertion element protein</fullName>
    </submittedName>
</protein>
<reference evidence="2 3" key="1">
    <citation type="journal article" date="2010" name="ISME J.">
        <title>Fine-scale evolution: genomic, phenotypic and ecological differentiation in two coexisting Salinibacter ruber strains.</title>
        <authorList>
            <person name="Pena A."/>
            <person name="Teeling H."/>
            <person name="Huerta-Cepas J."/>
            <person name="Santos F."/>
            <person name="Yarza P."/>
            <person name="Brito-Echeverria J."/>
            <person name="Lucio M."/>
            <person name="Schmitt-Kopplin P."/>
            <person name="Meseguer I."/>
            <person name="Schenowitz C."/>
            <person name="Dossat C."/>
            <person name="Barbe V."/>
            <person name="Dopazo J."/>
            <person name="Rossello-Mora R."/>
            <person name="Schuler M."/>
            <person name="Glockner F.O."/>
            <person name="Amann R."/>
            <person name="Gabaldon T."/>
            <person name="Anton J."/>
        </authorList>
    </citation>
    <scope>NUCLEOTIDE SEQUENCE [LARGE SCALE GENOMIC DNA]</scope>
    <source>
        <strain evidence="2 3">M8</strain>
    </source>
</reference>
<dbReference type="SUPFAM" id="SSF46689">
    <property type="entry name" value="Homeodomain-like"/>
    <property type="match status" value="1"/>
</dbReference>
<dbReference type="HOGENOM" id="CLU_076276_1_3_10"/>
<dbReference type="AlphaFoldDB" id="D5HCL5"/>
<sequence length="122" mass="13802">MQVFSGGGSTSSEILCFKGVVLDSSSHELPMIKETHECRECGSSNIVKNGHSASGSQQYHCKDCGDHKVLDPEPRGYSEEEKEKILRAYRERESKRAVSRIFGVSRNTLNRWLEKRDEKPSQ</sequence>
<dbReference type="InterPro" id="IPR051354">
    <property type="entry name" value="Transposase_27_IS1"/>
</dbReference>
<name>D5HCL5_SALRM</name>
<dbReference type="Pfam" id="PF13384">
    <property type="entry name" value="HTH_23"/>
    <property type="match status" value="1"/>
</dbReference>
<dbReference type="Proteomes" id="UP000000933">
    <property type="component" value="Chromosome"/>
</dbReference>
<accession>D5HCL5</accession>
<dbReference type="KEGG" id="srm:SRM_02849"/>
<dbReference type="GO" id="GO:0003677">
    <property type="term" value="F:DNA binding"/>
    <property type="evidence" value="ECO:0007669"/>
    <property type="project" value="InterPro"/>
</dbReference>
<evidence type="ECO:0000313" key="2">
    <source>
        <dbReference type="EMBL" id="CBH25770.1"/>
    </source>
</evidence>
<feature type="domain" description="HTH psq-type" evidence="1">
    <location>
        <begin position="73"/>
        <end position="119"/>
    </location>
</feature>
<dbReference type="InterPro" id="IPR009057">
    <property type="entry name" value="Homeodomain-like_sf"/>
</dbReference>
<evidence type="ECO:0000259" key="1">
    <source>
        <dbReference type="PROSITE" id="PS50960"/>
    </source>
</evidence>
<dbReference type="PROSITE" id="PS50960">
    <property type="entry name" value="HTH_PSQ"/>
    <property type="match status" value="1"/>
</dbReference>
<dbReference type="PANTHER" id="PTHR33293:SF1">
    <property type="entry name" value="INSERTION ELEMENT IS1 1 PROTEIN INSB-RELATED"/>
    <property type="match status" value="1"/>
</dbReference>
<proteinExistence type="predicted"/>
<dbReference type="InterPro" id="IPR007889">
    <property type="entry name" value="HTH_Psq"/>
</dbReference>
<reference evidence="3" key="2">
    <citation type="submission" date="2010-04" db="EMBL/GenBank/DDBJ databases">
        <title>Genome sequence of Salinibacter ruber M8.</title>
        <authorList>
            <consortium name="Genoscope"/>
        </authorList>
    </citation>
    <scope>NUCLEOTIDE SEQUENCE [LARGE SCALE GENOMIC DNA]</scope>
    <source>
        <strain evidence="3">M8</strain>
    </source>
</reference>
<gene>
    <name evidence="2" type="ordered locus">SRM_02849</name>
</gene>
<dbReference type="PANTHER" id="PTHR33293">
    <property type="entry name" value="INSERTION ELEMENT IS1 1 PROTEIN INSB-RELATED"/>
    <property type="match status" value="1"/>
</dbReference>
<evidence type="ECO:0000313" key="3">
    <source>
        <dbReference type="Proteomes" id="UP000000933"/>
    </source>
</evidence>
<dbReference type="Gene3D" id="1.10.10.60">
    <property type="entry name" value="Homeodomain-like"/>
    <property type="match status" value="1"/>
</dbReference>
<organism evidence="2 3">
    <name type="scientific">Salinibacter ruber (strain M8)</name>
    <dbReference type="NCBI Taxonomy" id="761659"/>
    <lineage>
        <taxon>Bacteria</taxon>
        <taxon>Pseudomonadati</taxon>
        <taxon>Rhodothermota</taxon>
        <taxon>Rhodothermia</taxon>
        <taxon>Rhodothermales</taxon>
        <taxon>Salinibacteraceae</taxon>
        <taxon>Salinibacter</taxon>
    </lineage>
</organism>
<dbReference type="EMBL" id="FP565814">
    <property type="protein sequence ID" value="CBH25770.1"/>
    <property type="molecule type" value="Genomic_DNA"/>
</dbReference>